<dbReference type="SUPFAM" id="SSF47598">
    <property type="entry name" value="Ribbon-helix-helix"/>
    <property type="match status" value="1"/>
</dbReference>
<proteinExistence type="predicted"/>
<dbReference type="AlphaFoldDB" id="A0A3N4ZCB6"/>
<name>A0A3N4ZCB6_9MICO</name>
<dbReference type="Proteomes" id="UP000280501">
    <property type="component" value="Unassembled WGS sequence"/>
</dbReference>
<dbReference type="InterPro" id="IPR010985">
    <property type="entry name" value="Ribbon_hlx_hlx"/>
</dbReference>
<organism evidence="2 3">
    <name type="scientific">Myceligenerans xiligouense</name>
    <dbReference type="NCBI Taxonomy" id="253184"/>
    <lineage>
        <taxon>Bacteria</taxon>
        <taxon>Bacillati</taxon>
        <taxon>Actinomycetota</taxon>
        <taxon>Actinomycetes</taxon>
        <taxon>Micrococcales</taxon>
        <taxon>Promicromonosporaceae</taxon>
        <taxon>Myceligenerans</taxon>
    </lineage>
</organism>
<sequence length="71" mass="7999">MIMAMTLRLTEAEDKALTDTAEQLGISKHEAARQAIRQLVEATRAPSTSDWLDAAEYVGRRDRELLDRLAQ</sequence>
<evidence type="ECO:0000259" key="1">
    <source>
        <dbReference type="Pfam" id="PF01402"/>
    </source>
</evidence>
<evidence type="ECO:0000313" key="2">
    <source>
        <dbReference type="EMBL" id="RPF23112.1"/>
    </source>
</evidence>
<dbReference type="Pfam" id="PF01402">
    <property type="entry name" value="RHH_1"/>
    <property type="match status" value="1"/>
</dbReference>
<protein>
    <submittedName>
        <fullName evidence="2">Ribbon-helix-helix CopG family protein</fullName>
    </submittedName>
</protein>
<keyword evidence="3" id="KW-1185">Reference proteome</keyword>
<dbReference type="GO" id="GO:0006355">
    <property type="term" value="P:regulation of DNA-templated transcription"/>
    <property type="evidence" value="ECO:0007669"/>
    <property type="project" value="InterPro"/>
</dbReference>
<evidence type="ECO:0000313" key="3">
    <source>
        <dbReference type="Proteomes" id="UP000280501"/>
    </source>
</evidence>
<dbReference type="OrthoDB" id="4426404at2"/>
<dbReference type="InterPro" id="IPR002145">
    <property type="entry name" value="CopG"/>
</dbReference>
<feature type="domain" description="Ribbon-helix-helix protein CopG" evidence="1">
    <location>
        <begin position="6"/>
        <end position="41"/>
    </location>
</feature>
<reference evidence="2 3" key="1">
    <citation type="submission" date="2018-11" db="EMBL/GenBank/DDBJ databases">
        <title>Sequencing the genomes of 1000 actinobacteria strains.</title>
        <authorList>
            <person name="Klenk H.-P."/>
        </authorList>
    </citation>
    <scope>NUCLEOTIDE SEQUENCE [LARGE SCALE GENOMIC DNA]</scope>
    <source>
        <strain evidence="2 3">DSM 15700</strain>
    </source>
</reference>
<accession>A0A3N4ZCB6</accession>
<comment type="caution">
    <text evidence="2">The sequence shown here is derived from an EMBL/GenBank/DDBJ whole genome shotgun (WGS) entry which is preliminary data.</text>
</comment>
<gene>
    <name evidence="2" type="ORF">EDD34_3792</name>
</gene>
<dbReference type="EMBL" id="RKQZ01000001">
    <property type="protein sequence ID" value="RPF23112.1"/>
    <property type="molecule type" value="Genomic_DNA"/>
</dbReference>